<reference evidence="7 8" key="1">
    <citation type="journal article" date="2010" name="Stand. Genomic Sci.">
        <title>Complete genome sequence of Intrasporangium calvum type strain (7 KIP).</title>
        <authorList>
            <person name="Del Rio T.G."/>
            <person name="Chertkov O."/>
            <person name="Yasawong M."/>
            <person name="Lucas S."/>
            <person name="Deshpande S."/>
            <person name="Cheng J.F."/>
            <person name="Detter C."/>
            <person name="Tapia R."/>
            <person name="Han C."/>
            <person name="Goodwin L."/>
            <person name="Pitluck S."/>
            <person name="Liolios K."/>
            <person name="Ivanova N."/>
            <person name="Mavromatis K."/>
            <person name="Pati A."/>
            <person name="Chen A."/>
            <person name="Palaniappan K."/>
            <person name="Land M."/>
            <person name="Hauser L."/>
            <person name="Chang Y.J."/>
            <person name="Jeffries C.D."/>
            <person name="Rohde M."/>
            <person name="Pukall R."/>
            <person name="Sikorski J."/>
            <person name="Goker M."/>
            <person name="Woyke T."/>
            <person name="Bristow J."/>
            <person name="Eisen J.A."/>
            <person name="Markowitz V."/>
            <person name="Hugenholtz P."/>
            <person name="Kyrpides N.C."/>
            <person name="Klenk H.P."/>
            <person name="Lapidus A."/>
        </authorList>
    </citation>
    <scope>NUCLEOTIDE SEQUENCE [LARGE SCALE GENOMIC DNA]</scope>
    <source>
        <strain evidence="8">ATCC 23552 / DSM 43043 / JCM 3097 / NBRC 12989 / 7 KIP</strain>
    </source>
</reference>
<sequence length="204" mass="23402">MASRKSITRRDEIVKTAAIIFEARGYYNASMDDIAEAMGIRKPTLYHYVESKGQIVAWIHDRLCDGFIDRINQRIEQGMQPTECLVMVMTDIFETLDSSPGHLRVYFEHHREIPEKCQATSRAKRDEYFATVRDLIIAGEEAGEFKVENAEMATFALFGMCNWAYQWYRPKGQLSPQEISQMFWRIFASGIKVDAGRTGALRAG</sequence>
<dbReference type="PROSITE" id="PS50977">
    <property type="entry name" value="HTH_TETR_2"/>
    <property type="match status" value="1"/>
</dbReference>
<dbReference type="Proteomes" id="UP000008914">
    <property type="component" value="Chromosome"/>
</dbReference>
<dbReference type="HOGENOM" id="CLU_069356_12_4_11"/>
<dbReference type="InterPro" id="IPR050109">
    <property type="entry name" value="HTH-type_TetR-like_transc_reg"/>
</dbReference>
<dbReference type="AlphaFoldDB" id="E6SCM4"/>
<keyword evidence="2" id="KW-0805">Transcription regulation</keyword>
<feature type="domain" description="HTH tetR-type" evidence="6">
    <location>
        <begin position="7"/>
        <end position="67"/>
    </location>
</feature>
<evidence type="ECO:0000313" key="7">
    <source>
        <dbReference type="EMBL" id="ADU49628.1"/>
    </source>
</evidence>
<dbReference type="Pfam" id="PF17932">
    <property type="entry name" value="TetR_C_24"/>
    <property type="match status" value="1"/>
</dbReference>
<dbReference type="OrthoDB" id="7252896at2"/>
<dbReference type="Gene3D" id="1.10.357.10">
    <property type="entry name" value="Tetracycline Repressor, domain 2"/>
    <property type="match status" value="1"/>
</dbReference>
<evidence type="ECO:0000313" key="8">
    <source>
        <dbReference type="Proteomes" id="UP000008914"/>
    </source>
</evidence>
<evidence type="ECO:0000259" key="6">
    <source>
        <dbReference type="PROSITE" id="PS50977"/>
    </source>
</evidence>
<keyword evidence="4" id="KW-0804">Transcription</keyword>
<protein>
    <submittedName>
        <fullName evidence="7">Transcriptional regulator, TetR family</fullName>
    </submittedName>
</protein>
<dbReference type="InterPro" id="IPR009057">
    <property type="entry name" value="Homeodomain-like_sf"/>
</dbReference>
<feature type="DNA-binding region" description="H-T-H motif" evidence="5">
    <location>
        <begin position="30"/>
        <end position="49"/>
    </location>
</feature>
<dbReference type="STRING" id="710696.Intca_3143"/>
<evidence type="ECO:0000256" key="2">
    <source>
        <dbReference type="ARBA" id="ARBA00023015"/>
    </source>
</evidence>
<dbReference type="InterPro" id="IPR036271">
    <property type="entry name" value="Tet_transcr_reg_TetR-rel_C_sf"/>
</dbReference>
<dbReference type="SUPFAM" id="SSF46689">
    <property type="entry name" value="Homeodomain-like"/>
    <property type="match status" value="1"/>
</dbReference>
<dbReference type="eggNOG" id="COG1309">
    <property type="taxonomic scope" value="Bacteria"/>
</dbReference>
<dbReference type="GO" id="GO:0000976">
    <property type="term" value="F:transcription cis-regulatory region binding"/>
    <property type="evidence" value="ECO:0007669"/>
    <property type="project" value="TreeGrafter"/>
</dbReference>
<gene>
    <name evidence="7" type="ordered locus">Intca_3143</name>
</gene>
<dbReference type="PRINTS" id="PR00455">
    <property type="entry name" value="HTHTETR"/>
</dbReference>
<evidence type="ECO:0000256" key="3">
    <source>
        <dbReference type="ARBA" id="ARBA00023125"/>
    </source>
</evidence>
<dbReference type="Gene3D" id="1.10.10.60">
    <property type="entry name" value="Homeodomain-like"/>
    <property type="match status" value="1"/>
</dbReference>
<dbReference type="KEGG" id="ica:Intca_3143"/>
<dbReference type="PANTHER" id="PTHR30055">
    <property type="entry name" value="HTH-TYPE TRANSCRIPTIONAL REGULATOR RUTR"/>
    <property type="match status" value="1"/>
</dbReference>
<keyword evidence="3 5" id="KW-0238">DNA-binding</keyword>
<organism evidence="7 8">
    <name type="scientific">Intrasporangium calvum (strain ATCC 23552 / DSM 43043 / JCM 3097 / NBRC 12989 / NCIMB 10167 / NRRL B-3866 / 7 KIP)</name>
    <dbReference type="NCBI Taxonomy" id="710696"/>
    <lineage>
        <taxon>Bacteria</taxon>
        <taxon>Bacillati</taxon>
        <taxon>Actinomycetota</taxon>
        <taxon>Actinomycetes</taxon>
        <taxon>Micrococcales</taxon>
        <taxon>Intrasporangiaceae</taxon>
        <taxon>Intrasporangium</taxon>
    </lineage>
</organism>
<keyword evidence="8" id="KW-1185">Reference proteome</keyword>
<dbReference type="InterPro" id="IPR001647">
    <property type="entry name" value="HTH_TetR"/>
</dbReference>
<proteinExistence type="predicted"/>
<accession>E6SCM4</accession>
<dbReference type="GO" id="GO:0003700">
    <property type="term" value="F:DNA-binding transcription factor activity"/>
    <property type="evidence" value="ECO:0007669"/>
    <property type="project" value="TreeGrafter"/>
</dbReference>
<dbReference type="SUPFAM" id="SSF48498">
    <property type="entry name" value="Tetracyclin repressor-like, C-terminal domain"/>
    <property type="match status" value="1"/>
</dbReference>
<evidence type="ECO:0000256" key="5">
    <source>
        <dbReference type="PROSITE-ProRule" id="PRU00335"/>
    </source>
</evidence>
<dbReference type="EMBL" id="CP002343">
    <property type="protein sequence ID" value="ADU49628.1"/>
    <property type="molecule type" value="Genomic_DNA"/>
</dbReference>
<keyword evidence="1" id="KW-0678">Repressor</keyword>
<dbReference type="PANTHER" id="PTHR30055:SF175">
    <property type="entry name" value="HTH-TYPE TRANSCRIPTIONAL REPRESSOR KSTR2"/>
    <property type="match status" value="1"/>
</dbReference>
<evidence type="ECO:0000256" key="4">
    <source>
        <dbReference type="ARBA" id="ARBA00023163"/>
    </source>
</evidence>
<dbReference type="Pfam" id="PF00440">
    <property type="entry name" value="TetR_N"/>
    <property type="match status" value="1"/>
</dbReference>
<dbReference type="RefSeq" id="WP_013493940.1">
    <property type="nucleotide sequence ID" value="NC_014830.1"/>
</dbReference>
<name>E6SCM4_INTC7</name>
<evidence type="ECO:0000256" key="1">
    <source>
        <dbReference type="ARBA" id="ARBA00022491"/>
    </source>
</evidence>
<dbReference type="InterPro" id="IPR041490">
    <property type="entry name" value="KstR2_TetR_C"/>
</dbReference>